<dbReference type="EMBL" id="JBHLVZ010000001">
    <property type="protein sequence ID" value="MFC0384182.1"/>
    <property type="molecule type" value="Genomic_DNA"/>
</dbReference>
<organism evidence="5 6">
    <name type="scientific">Muricoccus vinaceus</name>
    <dbReference type="NCBI Taxonomy" id="424704"/>
    <lineage>
        <taxon>Bacteria</taxon>
        <taxon>Pseudomonadati</taxon>
        <taxon>Pseudomonadota</taxon>
        <taxon>Alphaproteobacteria</taxon>
        <taxon>Acetobacterales</taxon>
        <taxon>Roseomonadaceae</taxon>
        <taxon>Muricoccus</taxon>
    </lineage>
</organism>
<reference evidence="5 6" key="1">
    <citation type="submission" date="2024-09" db="EMBL/GenBank/DDBJ databases">
        <authorList>
            <person name="Sun Q."/>
            <person name="Mori K."/>
        </authorList>
    </citation>
    <scope>NUCLEOTIDE SEQUENCE [LARGE SCALE GENOMIC DNA]</scope>
    <source>
        <strain evidence="5 6">CCM 7468</strain>
    </source>
</reference>
<keyword evidence="6" id="KW-1185">Reference proteome</keyword>
<dbReference type="RefSeq" id="WP_377048205.1">
    <property type="nucleotide sequence ID" value="NZ_JBHLVZ010000001.1"/>
</dbReference>
<proteinExistence type="predicted"/>
<keyword evidence="1" id="KW-0677">Repeat</keyword>
<dbReference type="PANTHER" id="PTHR45586:SF14">
    <property type="entry name" value="TETRATRICOPEPTIDE TPR_2 REPEAT PROTEIN"/>
    <property type="match status" value="1"/>
</dbReference>
<sequence length="868" mass="92389">MRPGPFPRAAPAIPAAAIVLVAALSGMPAQAQGQPLPGQPLHHAETGSGPRPNRGVAILMDQANYWTAQGRPELAQQALDRLLQVEPGNPDVLAAATEVAAQNGDRAIAEAYVGRVIQIAPNSPAALRASLALRAVTVDQNVLREARRLAQAGQRPAAMQRYNELFPNGEVPTIFAAEYYQTLAGTSEEGFEAARQGLERLLANAPENRPLQFAHAQMLTYNELYRSDGIQRLKQLADAPGIGAAARAAWRQALLWQGTDSDTVAGIESYLASNRTDPEIDAKLAEARAAVVPSWVIDRITAWQSLSERQITAAENGFNSALAGDPADAEAVSGLAVIRKIQNRLPEARTLLARAIELSPDRKQEFEERLGDLSGHVAPARAGAGGRGPAAPVPRSVLAWQALNRGKLDHAAGYARQAAGGAGAEKVQGETVLGILALRGRDFPAAEARFRAALAVDPRFREAQGGLFEALQRQRRFAEADRFALDTGFRPSADSLRMRSAALRDEAQTGDADARIALLRGAVAADPGNVWASFDLARLLKNRGQQEEGRRIEASLAARNTADSLFAAGLLANADGRMADSLRWLGSIAPPDRPEEARRILRQNEVLLQLRGLERAARGDARSEAARGMLALAAEPDPSGQTQAAVIRAFGRLRQPGNVDAAARAAEASMLTAPPAARVLLASALLEAGRVNDAEALAARAEGDPRLGAEARRLASTVRNNSAVAAADRLAETGDRQAALARLSPALSRAPEDAQVQLSLARIHANSGRADEASQIAEAVLRREPDNVAARSVAAEAAVARGAYRRAEELLAEGRTRRAEELQMSLVEARIARAKGDQLRARRALETAARLRAEQLTAVDPAGDSLRR</sequence>
<protein>
    <submittedName>
        <fullName evidence="5">Tetratricopeptide repeat protein</fullName>
    </submittedName>
</protein>
<feature type="signal peptide" evidence="4">
    <location>
        <begin position="1"/>
        <end position="31"/>
    </location>
</feature>
<feature type="chain" id="PRO_5045455200" evidence="4">
    <location>
        <begin position="32"/>
        <end position="868"/>
    </location>
</feature>
<feature type="region of interest" description="Disordered" evidence="3">
    <location>
        <begin position="29"/>
        <end position="53"/>
    </location>
</feature>
<dbReference type="Proteomes" id="UP001589789">
    <property type="component" value="Unassembled WGS sequence"/>
</dbReference>
<dbReference type="Gene3D" id="1.25.40.10">
    <property type="entry name" value="Tetratricopeptide repeat domain"/>
    <property type="match status" value="4"/>
</dbReference>
<dbReference type="InterPro" id="IPR019734">
    <property type="entry name" value="TPR_rpt"/>
</dbReference>
<keyword evidence="4" id="KW-0732">Signal</keyword>
<evidence type="ECO:0000313" key="6">
    <source>
        <dbReference type="Proteomes" id="UP001589789"/>
    </source>
</evidence>
<evidence type="ECO:0000256" key="4">
    <source>
        <dbReference type="SAM" id="SignalP"/>
    </source>
</evidence>
<evidence type="ECO:0000256" key="1">
    <source>
        <dbReference type="ARBA" id="ARBA00022737"/>
    </source>
</evidence>
<evidence type="ECO:0000313" key="5">
    <source>
        <dbReference type="EMBL" id="MFC0384182.1"/>
    </source>
</evidence>
<evidence type="ECO:0000256" key="2">
    <source>
        <dbReference type="ARBA" id="ARBA00022803"/>
    </source>
</evidence>
<feature type="compositionally biased region" description="Low complexity" evidence="3">
    <location>
        <begin position="29"/>
        <end position="41"/>
    </location>
</feature>
<keyword evidence="2" id="KW-0802">TPR repeat</keyword>
<dbReference type="SUPFAM" id="SSF48452">
    <property type="entry name" value="TPR-like"/>
    <property type="match status" value="3"/>
</dbReference>
<dbReference type="SMART" id="SM00028">
    <property type="entry name" value="TPR"/>
    <property type="match status" value="5"/>
</dbReference>
<dbReference type="InterPro" id="IPR011990">
    <property type="entry name" value="TPR-like_helical_dom_sf"/>
</dbReference>
<comment type="caution">
    <text evidence="5">The sequence shown here is derived from an EMBL/GenBank/DDBJ whole genome shotgun (WGS) entry which is preliminary data.</text>
</comment>
<name>A0ABV6IKU5_9PROT</name>
<gene>
    <name evidence="5" type="ORF">ACFFIC_01300</name>
</gene>
<dbReference type="PRINTS" id="PR01441">
    <property type="entry name" value="CELLSNTHASEC"/>
</dbReference>
<evidence type="ECO:0000256" key="3">
    <source>
        <dbReference type="SAM" id="MobiDB-lite"/>
    </source>
</evidence>
<dbReference type="Pfam" id="PF13432">
    <property type="entry name" value="TPR_16"/>
    <property type="match status" value="2"/>
</dbReference>
<dbReference type="InterPro" id="IPR051012">
    <property type="entry name" value="CellSynth/LPSAsmb/PSIAsmb"/>
</dbReference>
<dbReference type="Pfam" id="PF14559">
    <property type="entry name" value="TPR_19"/>
    <property type="match status" value="2"/>
</dbReference>
<dbReference type="InterPro" id="IPR003921">
    <property type="entry name" value="Cell_synth_C"/>
</dbReference>
<accession>A0ABV6IKU5</accession>
<dbReference type="PANTHER" id="PTHR45586">
    <property type="entry name" value="TPR REPEAT-CONTAINING PROTEIN PA4667"/>
    <property type="match status" value="1"/>
</dbReference>